<dbReference type="InParanoid" id="A0A078AKU9"/>
<accession>A0A078AKU9</accession>
<organism evidence="1 2">
    <name type="scientific">Stylonychia lemnae</name>
    <name type="common">Ciliate</name>
    <dbReference type="NCBI Taxonomy" id="5949"/>
    <lineage>
        <taxon>Eukaryota</taxon>
        <taxon>Sar</taxon>
        <taxon>Alveolata</taxon>
        <taxon>Ciliophora</taxon>
        <taxon>Intramacronucleata</taxon>
        <taxon>Spirotrichea</taxon>
        <taxon>Stichotrichia</taxon>
        <taxon>Sporadotrichida</taxon>
        <taxon>Oxytrichidae</taxon>
        <taxon>Stylonychinae</taxon>
        <taxon>Stylonychia</taxon>
    </lineage>
</organism>
<sequence length="173" mass="20605">MQNQKLVESSLFQSDSISNWNNLPSQVQTEEDQLIPVIEQNIRARYSNQTFKPYKAASDSPNSKFQLRSRKKKSMRIRISMEKFKKQVSYQAEIQLELCSEFYKGFECNSYTKVSFSADIKHQVRKQYQINITNHQRLTLFEDFTIDYTHFAFDGNCFFLDQKWCNQIPVIRK</sequence>
<evidence type="ECO:0000313" key="2">
    <source>
        <dbReference type="Proteomes" id="UP000039865"/>
    </source>
</evidence>
<dbReference type="EMBL" id="CCKQ01009928">
    <property type="protein sequence ID" value="CDW81433.1"/>
    <property type="molecule type" value="Genomic_DNA"/>
</dbReference>
<dbReference type="AlphaFoldDB" id="A0A078AKU9"/>
<dbReference type="Proteomes" id="UP000039865">
    <property type="component" value="Unassembled WGS sequence"/>
</dbReference>
<name>A0A078AKU9_STYLE</name>
<protein>
    <submittedName>
        <fullName evidence="1">Uncharacterized protein</fullName>
    </submittedName>
</protein>
<proteinExistence type="predicted"/>
<reference evidence="1 2" key="1">
    <citation type="submission" date="2014-06" db="EMBL/GenBank/DDBJ databases">
        <authorList>
            <person name="Swart Estienne"/>
        </authorList>
    </citation>
    <scope>NUCLEOTIDE SEQUENCE [LARGE SCALE GENOMIC DNA]</scope>
    <source>
        <strain evidence="1 2">130c</strain>
    </source>
</reference>
<evidence type="ECO:0000313" key="1">
    <source>
        <dbReference type="EMBL" id="CDW81433.1"/>
    </source>
</evidence>
<gene>
    <name evidence="1" type="primary">Contig17313.g18434</name>
    <name evidence="1" type="ORF">STYLEM_10449</name>
</gene>
<keyword evidence="2" id="KW-1185">Reference proteome</keyword>